<accession>A0A8X6ME08</accession>
<evidence type="ECO:0000256" key="5">
    <source>
        <dbReference type="ARBA" id="ARBA00022737"/>
    </source>
</evidence>
<evidence type="ECO:0000313" key="10">
    <source>
        <dbReference type="EMBL" id="GFS49839.1"/>
    </source>
</evidence>
<keyword evidence="5" id="KW-0677">Repeat</keyword>
<reference evidence="10" key="1">
    <citation type="submission" date="2020-08" db="EMBL/GenBank/DDBJ databases">
        <title>Multicomponent nature underlies the extraordinary mechanical properties of spider dragline silk.</title>
        <authorList>
            <person name="Kono N."/>
            <person name="Nakamura H."/>
            <person name="Mori M."/>
            <person name="Yoshida Y."/>
            <person name="Ohtoshi R."/>
            <person name="Malay A.D."/>
            <person name="Moran D.A.P."/>
            <person name="Tomita M."/>
            <person name="Numata K."/>
            <person name="Arakawa K."/>
        </authorList>
    </citation>
    <scope>NUCLEOTIDE SEQUENCE</scope>
</reference>
<protein>
    <submittedName>
        <fullName evidence="10">WD repeat-containing protein 75</fullName>
    </submittedName>
</protein>
<gene>
    <name evidence="10" type="primary">Wdr75</name>
    <name evidence="10" type="ORF">NPIL_418911</name>
</gene>
<evidence type="ECO:0000256" key="2">
    <source>
        <dbReference type="ARBA" id="ARBA00022517"/>
    </source>
</evidence>
<keyword evidence="3" id="KW-0698">rRNA processing</keyword>
<dbReference type="OrthoDB" id="4096at2759"/>
<dbReference type="InterPro" id="IPR053826">
    <property type="entry name" value="WDR75"/>
</dbReference>
<organism evidence="10 11">
    <name type="scientific">Nephila pilipes</name>
    <name type="common">Giant wood spider</name>
    <name type="synonym">Nephila maculata</name>
    <dbReference type="NCBI Taxonomy" id="299642"/>
    <lineage>
        <taxon>Eukaryota</taxon>
        <taxon>Metazoa</taxon>
        <taxon>Ecdysozoa</taxon>
        <taxon>Arthropoda</taxon>
        <taxon>Chelicerata</taxon>
        <taxon>Arachnida</taxon>
        <taxon>Araneae</taxon>
        <taxon>Araneomorphae</taxon>
        <taxon>Entelegynae</taxon>
        <taxon>Araneoidea</taxon>
        <taxon>Nephilidae</taxon>
        <taxon>Nephila</taxon>
    </lineage>
</organism>
<dbReference type="InterPro" id="IPR015943">
    <property type="entry name" value="WD40/YVTN_repeat-like_dom_sf"/>
</dbReference>
<dbReference type="GO" id="GO:0003723">
    <property type="term" value="F:RNA binding"/>
    <property type="evidence" value="ECO:0007669"/>
    <property type="project" value="InterPro"/>
</dbReference>
<dbReference type="PANTHER" id="PTHR44215">
    <property type="entry name" value="WD REPEAT-CONTAINING PROTEIN 75"/>
    <property type="match status" value="1"/>
</dbReference>
<sequence length="750" mass="85054">MHLDEQKYADLKVKLRSGLSVVRIRPLFTPDSKYLIIACGSDVKVYVIQSGECIHNLRYHKTQVISLQENKGNCLQFYSCSEDGIVVRWDYSEGKRLQVYNLHMPVTCFYIPSISDSWFVIKQPENRDQYRLYSLVPKPIQSTNVQMVISPVLPMENAVAFGCKAQYAAAIYEKSLTVYNFVRKKFVKHLTQRTLRCVVFHPNDLNLATGDDLGRVFVWSNLFDKSPIRSIYHWHTLPVADIAFSPEGSYLFSGGGEATLVKWNLFKDEQLYLPRLGAPIHKLNMSTDGSFVLTAHDDNSLQIFNSQYIIVQVIQGLTQGHFHGARASNCISTGLLYDALNKALVLNGKPGHLQFYNVLDDKHLFNLDIVGRNFVSQDQEKEIQNTDIQKAAIDDKGIWLSTVEYWSDEETSPQIWLKFWEFDFSKQTYVLNTNVILPHNKEVNCMLFRPFAVSGDLPLAVTTSNDCRFKIWTLKDDISFDDKQSWTCESMGCYRDLPAGDACFSEEGSLLAVAFDTVATLWSVGKTSLKAVVCNEKNSTKIKQLAFGRKSCSHFLLCQDGTSITVWNLLSLSIEWIVQTSVQMIICDLTSDMVAAFCEDQSLLLFKPDSPKPIYSLKNVSRKPIIGAIFFPHKEEKSILKTSKLLFFDADQNLHTLTDENDEIESSEVNKVTITQNLPPTPFAMMQAESKISTIETLEHELFPQVPNKGNHKVEISYSAFVMDPLALCSKLLESLLIPSKKTKKNIEEA</sequence>
<evidence type="ECO:0000256" key="8">
    <source>
        <dbReference type="PROSITE-ProRule" id="PRU00221"/>
    </source>
</evidence>
<dbReference type="PANTHER" id="PTHR44215:SF1">
    <property type="entry name" value="WD REPEAT-CONTAINING PROTEIN 75"/>
    <property type="match status" value="1"/>
</dbReference>
<evidence type="ECO:0000259" key="9">
    <source>
        <dbReference type="Pfam" id="PF23769"/>
    </source>
</evidence>
<keyword evidence="7" id="KW-0539">Nucleus</keyword>
<comment type="subcellular location">
    <subcellularLocation>
        <location evidence="1">Nucleus</location>
        <location evidence="1">Nucleolus</location>
    </subcellularLocation>
</comment>
<name>A0A8X6ME08_NEPPI</name>
<dbReference type="EMBL" id="BMAW01091430">
    <property type="protein sequence ID" value="GFS49839.1"/>
    <property type="molecule type" value="Genomic_DNA"/>
</dbReference>
<dbReference type="GO" id="GO:0006364">
    <property type="term" value="P:rRNA processing"/>
    <property type="evidence" value="ECO:0007669"/>
    <property type="project" value="UniProtKB-KW"/>
</dbReference>
<dbReference type="PROSITE" id="PS50294">
    <property type="entry name" value="WD_REPEATS_REGION"/>
    <property type="match status" value="1"/>
</dbReference>
<dbReference type="PROSITE" id="PS50082">
    <property type="entry name" value="WD_REPEATS_2"/>
    <property type="match status" value="1"/>
</dbReference>
<evidence type="ECO:0000256" key="6">
    <source>
        <dbReference type="ARBA" id="ARBA00023163"/>
    </source>
</evidence>
<dbReference type="SUPFAM" id="SSF50978">
    <property type="entry name" value="WD40 repeat-like"/>
    <property type="match status" value="2"/>
</dbReference>
<comment type="caution">
    <text evidence="10">The sequence shown here is derived from an EMBL/GenBank/DDBJ whole genome shotgun (WGS) entry which is preliminary data.</text>
</comment>
<evidence type="ECO:0000256" key="1">
    <source>
        <dbReference type="ARBA" id="ARBA00004604"/>
    </source>
</evidence>
<dbReference type="InterPro" id="IPR057644">
    <property type="entry name" value="Beta-prop_WDR75_2nd"/>
</dbReference>
<evidence type="ECO:0000313" key="11">
    <source>
        <dbReference type="Proteomes" id="UP000887013"/>
    </source>
</evidence>
<dbReference type="Proteomes" id="UP000887013">
    <property type="component" value="Unassembled WGS sequence"/>
</dbReference>
<dbReference type="InterPro" id="IPR036322">
    <property type="entry name" value="WD40_repeat_dom_sf"/>
</dbReference>
<dbReference type="GO" id="GO:2000234">
    <property type="term" value="P:positive regulation of rRNA processing"/>
    <property type="evidence" value="ECO:0007669"/>
    <property type="project" value="TreeGrafter"/>
</dbReference>
<dbReference type="GO" id="GO:0045943">
    <property type="term" value="P:positive regulation of transcription by RNA polymerase I"/>
    <property type="evidence" value="ECO:0007669"/>
    <property type="project" value="InterPro"/>
</dbReference>
<keyword evidence="6" id="KW-0804">Transcription</keyword>
<evidence type="ECO:0000256" key="7">
    <source>
        <dbReference type="ARBA" id="ARBA00023242"/>
    </source>
</evidence>
<dbReference type="Pfam" id="PF23769">
    <property type="entry name" value="Beta-prop_WDR75_2nd"/>
    <property type="match status" value="1"/>
</dbReference>
<dbReference type="GO" id="GO:0032040">
    <property type="term" value="C:small-subunit processome"/>
    <property type="evidence" value="ECO:0007669"/>
    <property type="project" value="InterPro"/>
</dbReference>
<keyword evidence="2" id="KW-0690">Ribosome biogenesis</keyword>
<feature type="domain" description="WD repeat-containing protein 75 second beta-propeller" evidence="9">
    <location>
        <begin position="335"/>
        <end position="645"/>
    </location>
</feature>
<proteinExistence type="predicted"/>
<feature type="repeat" description="WD" evidence="8">
    <location>
        <begin position="232"/>
        <end position="273"/>
    </location>
</feature>
<dbReference type="InterPro" id="IPR001680">
    <property type="entry name" value="WD40_rpt"/>
</dbReference>
<dbReference type="Pfam" id="PF23869">
    <property type="entry name" value="Beta-prop_WDR75_1st"/>
    <property type="match status" value="1"/>
</dbReference>
<dbReference type="Gene3D" id="2.130.10.10">
    <property type="entry name" value="YVTN repeat-like/Quinoprotein amine dehydrogenase"/>
    <property type="match status" value="3"/>
</dbReference>
<keyword evidence="11" id="KW-1185">Reference proteome</keyword>
<evidence type="ECO:0000256" key="3">
    <source>
        <dbReference type="ARBA" id="ARBA00022552"/>
    </source>
</evidence>
<dbReference type="SMART" id="SM00320">
    <property type="entry name" value="WD40"/>
    <property type="match status" value="6"/>
</dbReference>
<keyword evidence="4 8" id="KW-0853">WD repeat</keyword>
<dbReference type="AlphaFoldDB" id="A0A8X6ME08"/>
<evidence type="ECO:0000256" key="4">
    <source>
        <dbReference type="ARBA" id="ARBA00022574"/>
    </source>
</evidence>